<dbReference type="SUPFAM" id="SSF52283">
    <property type="entry name" value="Formate/glycerate dehydrogenase catalytic domain-like"/>
    <property type="match status" value="1"/>
</dbReference>
<feature type="domain" description="D-isomer specific 2-hydroxyacid dehydrogenase catalytic" evidence="3">
    <location>
        <begin position="17"/>
        <end position="331"/>
    </location>
</feature>
<dbReference type="PROSITE" id="PS00671">
    <property type="entry name" value="D_2_HYDROXYACID_DH_3"/>
    <property type="match status" value="1"/>
</dbReference>
<organism evidence="5 6">
    <name type="scientific">Gemmata obscuriglobus</name>
    <dbReference type="NCBI Taxonomy" id="114"/>
    <lineage>
        <taxon>Bacteria</taxon>
        <taxon>Pseudomonadati</taxon>
        <taxon>Planctomycetota</taxon>
        <taxon>Planctomycetia</taxon>
        <taxon>Gemmatales</taxon>
        <taxon>Gemmataceae</taxon>
        <taxon>Gemmata</taxon>
    </lineage>
</organism>
<evidence type="ECO:0000259" key="3">
    <source>
        <dbReference type="Pfam" id="PF00389"/>
    </source>
</evidence>
<comment type="similarity">
    <text evidence="2">Belongs to the D-isomer specific 2-hydroxyacid dehydrogenase family.</text>
</comment>
<reference evidence="5 6" key="1">
    <citation type="submission" date="2018-01" db="EMBL/GenBank/DDBJ databases">
        <title>G. obscuriglobus.</title>
        <authorList>
            <person name="Franke J."/>
            <person name="Blomberg W."/>
            <person name="Selmecki A."/>
        </authorList>
    </citation>
    <scope>NUCLEOTIDE SEQUENCE [LARGE SCALE GENOMIC DNA]</scope>
    <source>
        <strain evidence="5 6">DSM 5831</strain>
    </source>
</reference>
<dbReference type="PANTHER" id="PTHR46029:SF7">
    <property type="entry name" value="C-TERMINAL-BINDING PROTEIN"/>
    <property type="match status" value="1"/>
</dbReference>
<dbReference type="GO" id="GO:0003714">
    <property type="term" value="F:transcription corepressor activity"/>
    <property type="evidence" value="ECO:0007669"/>
    <property type="project" value="InterPro"/>
</dbReference>
<dbReference type="InterPro" id="IPR043322">
    <property type="entry name" value="CtBP"/>
</dbReference>
<evidence type="ECO:0000256" key="1">
    <source>
        <dbReference type="ARBA" id="ARBA00023002"/>
    </source>
</evidence>
<dbReference type="GO" id="GO:0051287">
    <property type="term" value="F:NAD binding"/>
    <property type="evidence" value="ECO:0007669"/>
    <property type="project" value="InterPro"/>
</dbReference>
<dbReference type="GO" id="GO:0001221">
    <property type="term" value="F:transcription coregulator binding"/>
    <property type="evidence" value="ECO:0007669"/>
    <property type="project" value="TreeGrafter"/>
</dbReference>
<dbReference type="CDD" id="cd05299">
    <property type="entry name" value="CtBP_dh"/>
    <property type="match status" value="1"/>
</dbReference>
<dbReference type="InterPro" id="IPR029753">
    <property type="entry name" value="D-isomer_DH_CS"/>
</dbReference>
<dbReference type="SUPFAM" id="SSF51735">
    <property type="entry name" value="NAD(P)-binding Rossmann-fold domains"/>
    <property type="match status" value="1"/>
</dbReference>
<dbReference type="OrthoDB" id="277029at2"/>
<proteinExistence type="inferred from homology"/>
<feature type="domain" description="D-isomer specific 2-hydroxyacid dehydrogenase NAD-binding" evidence="4">
    <location>
        <begin position="111"/>
        <end position="299"/>
    </location>
</feature>
<dbReference type="PANTHER" id="PTHR46029">
    <property type="entry name" value="C-TERMINAL-BINDING PROTEIN"/>
    <property type="match status" value="1"/>
</dbReference>
<gene>
    <name evidence="5" type="ORF">C1280_06415</name>
</gene>
<dbReference type="GO" id="GO:0016616">
    <property type="term" value="F:oxidoreductase activity, acting on the CH-OH group of donors, NAD or NADP as acceptor"/>
    <property type="evidence" value="ECO:0007669"/>
    <property type="project" value="InterPro"/>
</dbReference>
<dbReference type="GO" id="GO:0140297">
    <property type="term" value="F:DNA-binding transcription factor binding"/>
    <property type="evidence" value="ECO:0007669"/>
    <property type="project" value="TreeGrafter"/>
</dbReference>
<dbReference type="KEGG" id="gog:C1280_06415"/>
<dbReference type="InterPro" id="IPR036291">
    <property type="entry name" value="NAD(P)-bd_dom_sf"/>
</dbReference>
<sequence length="331" mass="35885">MMPRFRVVVADFLADALQPEREILGDIADVVALNATAEADLVGHIESADAVMLYHNIAITAATISRLQQCKLIVRCGVGFDNVDHRAARAQGIPVGNVPDYGAEEVADSAIGLMLALTRGINFFNVRLQQRRGAWAFMDVAPLHRLRGRTFGVIGLGCIGTAAALRAKALGMDVAFYDPYKPDGYDKANGIRRVEKLDDLFAQSFVLSPHCPLTSETRHIVDARAIGLMPDGAYLVNTARGAVVDVTAIPAAIRSGKLRGAGIDVLPFEPPPEDHPLLVAWRDPNDPCHDRVILNPHSAFYSEEGLLDMRVKGAQACRRALLGEPLRNIVN</sequence>
<name>A0A2Z3HF41_9BACT</name>
<evidence type="ECO:0000259" key="4">
    <source>
        <dbReference type="Pfam" id="PF02826"/>
    </source>
</evidence>
<dbReference type="Pfam" id="PF00389">
    <property type="entry name" value="2-Hacid_dh"/>
    <property type="match status" value="1"/>
</dbReference>
<evidence type="ECO:0000313" key="5">
    <source>
        <dbReference type="EMBL" id="AWM42157.1"/>
    </source>
</evidence>
<protein>
    <submittedName>
        <fullName evidence="5">C-terminal binding protein</fullName>
    </submittedName>
</protein>
<dbReference type="AlphaFoldDB" id="A0A2Z3HF41"/>
<dbReference type="Proteomes" id="UP000245802">
    <property type="component" value="Chromosome"/>
</dbReference>
<dbReference type="Pfam" id="PF02826">
    <property type="entry name" value="2-Hacid_dh_C"/>
    <property type="match status" value="1"/>
</dbReference>
<dbReference type="InterPro" id="IPR006140">
    <property type="entry name" value="D-isomer_DH_NAD-bd"/>
</dbReference>
<dbReference type="EMBL" id="CP025958">
    <property type="protein sequence ID" value="AWM42157.1"/>
    <property type="molecule type" value="Genomic_DNA"/>
</dbReference>
<dbReference type="Gene3D" id="3.40.50.720">
    <property type="entry name" value="NAD(P)-binding Rossmann-like Domain"/>
    <property type="match status" value="2"/>
</dbReference>
<accession>A0A2Z3HF41</accession>
<dbReference type="GO" id="GO:0006357">
    <property type="term" value="P:regulation of transcription by RNA polymerase II"/>
    <property type="evidence" value="ECO:0007669"/>
    <property type="project" value="TreeGrafter"/>
</dbReference>
<keyword evidence="1 2" id="KW-0560">Oxidoreductase</keyword>
<dbReference type="InterPro" id="IPR006139">
    <property type="entry name" value="D-isomer_2_OHA_DH_cat_dom"/>
</dbReference>
<evidence type="ECO:0000256" key="2">
    <source>
        <dbReference type="RuleBase" id="RU003719"/>
    </source>
</evidence>
<keyword evidence="6" id="KW-1185">Reference proteome</keyword>
<evidence type="ECO:0000313" key="6">
    <source>
        <dbReference type="Proteomes" id="UP000245802"/>
    </source>
</evidence>
<dbReference type="InterPro" id="IPR051638">
    <property type="entry name" value="CTBP_dehydrogenase"/>
</dbReference>